<dbReference type="Pfam" id="PF20430">
    <property type="entry name" value="Eplus_motif"/>
    <property type="match status" value="1"/>
</dbReference>
<dbReference type="Proteomes" id="UP000288805">
    <property type="component" value="Unassembled WGS sequence"/>
</dbReference>
<keyword evidence="1" id="KW-0812">Transmembrane</keyword>
<dbReference type="GO" id="GO:0003723">
    <property type="term" value="F:RNA binding"/>
    <property type="evidence" value="ECO:0007669"/>
    <property type="project" value="InterPro"/>
</dbReference>
<gene>
    <name evidence="2" type="primary">PCMP-H56_1</name>
    <name evidence="2" type="ORF">CK203_100409</name>
</gene>
<dbReference type="AlphaFoldDB" id="A0A438BUX0"/>
<keyword evidence="1" id="KW-0472">Membrane</keyword>
<sequence length="218" mass="24042">MVDLLSRAGFLDEAHRLVESMPMKPNDAVWGALLGGCRIHKNASLLPMLLKNWWQDVALVRQKMVEIGVRKPAGRSWVQINGVVHDFVAGDWTHKHASSIYEMLSKITRQAKLEGYKLDIAEFLVSYPGCNLSTASTCMILASGLVILFPITVQMIYSKNTGDAKESLSGLQKQLFFFYYSFIIDNGPSLSALFLVFFKLPTRSVGVGAAGVACSYGC</sequence>
<reference evidence="2 3" key="1">
    <citation type="journal article" date="2018" name="PLoS Genet.">
        <title>Population sequencing reveals clonal diversity and ancestral inbreeding in the grapevine cultivar Chardonnay.</title>
        <authorList>
            <person name="Roach M.J."/>
            <person name="Johnson D.L."/>
            <person name="Bohlmann J."/>
            <person name="van Vuuren H.J."/>
            <person name="Jones S.J."/>
            <person name="Pretorius I.S."/>
            <person name="Schmidt S.A."/>
            <person name="Borneman A.R."/>
        </authorList>
    </citation>
    <scope>NUCLEOTIDE SEQUENCE [LARGE SCALE GENOMIC DNA]</scope>
    <source>
        <strain evidence="3">cv. Chardonnay</strain>
        <tissue evidence="2">Leaf</tissue>
    </source>
</reference>
<evidence type="ECO:0000256" key="1">
    <source>
        <dbReference type="SAM" id="Phobius"/>
    </source>
</evidence>
<dbReference type="InterPro" id="IPR011990">
    <property type="entry name" value="TPR-like_helical_dom_sf"/>
</dbReference>
<dbReference type="InterPro" id="IPR046849">
    <property type="entry name" value="E2_motif"/>
</dbReference>
<accession>A0A438BUX0</accession>
<organism evidence="2 3">
    <name type="scientific">Vitis vinifera</name>
    <name type="common">Grape</name>
    <dbReference type="NCBI Taxonomy" id="29760"/>
    <lineage>
        <taxon>Eukaryota</taxon>
        <taxon>Viridiplantae</taxon>
        <taxon>Streptophyta</taxon>
        <taxon>Embryophyta</taxon>
        <taxon>Tracheophyta</taxon>
        <taxon>Spermatophyta</taxon>
        <taxon>Magnoliopsida</taxon>
        <taxon>eudicotyledons</taxon>
        <taxon>Gunneridae</taxon>
        <taxon>Pentapetalae</taxon>
        <taxon>rosids</taxon>
        <taxon>Vitales</taxon>
        <taxon>Vitaceae</taxon>
        <taxon>Viteae</taxon>
        <taxon>Vitis</taxon>
    </lineage>
</organism>
<dbReference type="PANTHER" id="PTHR47926">
    <property type="entry name" value="PENTATRICOPEPTIDE REPEAT-CONTAINING PROTEIN"/>
    <property type="match status" value="1"/>
</dbReference>
<feature type="transmembrane region" description="Helical" evidence="1">
    <location>
        <begin position="138"/>
        <end position="157"/>
    </location>
</feature>
<feature type="transmembrane region" description="Helical" evidence="1">
    <location>
        <begin position="177"/>
        <end position="198"/>
    </location>
</feature>
<name>A0A438BUX0_VITVI</name>
<protein>
    <submittedName>
        <fullName evidence="2">Pentatricopeptide repeat-containing protein</fullName>
    </submittedName>
</protein>
<proteinExistence type="predicted"/>
<dbReference type="EMBL" id="QGNW01002613">
    <property type="protein sequence ID" value="RVW14687.1"/>
    <property type="molecule type" value="Genomic_DNA"/>
</dbReference>
<keyword evidence="1" id="KW-1133">Transmembrane helix</keyword>
<dbReference type="Gene3D" id="1.25.40.10">
    <property type="entry name" value="Tetratricopeptide repeat domain"/>
    <property type="match status" value="1"/>
</dbReference>
<dbReference type="InterPro" id="IPR046960">
    <property type="entry name" value="PPR_At4g14850-like_plant"/>
</dbReference>
<evidence type="ECO:0000313" key="2">
    <source>
        <dbReference type="EMBL" id="RVW14687.1"/>
    </source>
</evidence>
<comment type="caution">
    <text evidence="2">The sequence shown here is derived from an EMBL/GenBank/DDBJ whole genome shotgun (WGS) entry which is preliminary data.</text>
</comment>
<evidence type="ECO:0000313" key="3">
    <source>
        <dbReference type="Proteomes" id="UP000288805"/>
    </source>
</evidence>
<dbReference type="GO" id="GO:0009451">
    <property type="term" value="P:RNA modification"/>
    <property type="evidence" value="ECO:0007669"/>
    <property type="project" value="InterPro"/>
</dbReference>